<dbReference type="Pfam" id="PF04055">
    <property type="entry name" value="Radical_SAM"/>
    <property type="match status" value="1"/>
</dbReference>
<dbReference type="NCBIfam" id="TIGR01125">
    <property type="entry name" value="30S ribosomal protein S12 methylthiotransferase RimO"/>
    <property type="match status" value="1"/>
</dbReference>
<dbReference type="EMBL" id="CP019070">
    <property type="protein sequence ID" value="APW66635.1"/>
    <property type="molecule type" value="Genomic_DNA"/>
</dbReference>
<dbReference type="GO" id="GO:0046872">
    <property type="term" value="F:metal ion binding"/>
    <property type="evidence" value="ECO:0007669"/>
    <property type="project" value="UniProtKB-KW"/>
</dbReference>
<sequence length="449" mass="50495">MKFSAQNPVKSLHLVSLGCTKNLVDSEIMLGKLKDYKISDDATNADVLIVNTCGFIDSAKEESINTILDLHEQRKDESVLVVAGCLTQRYQEELQKEIPEVDIFTGVGDYDRIDELVDQKRSAFTNQVFLASDTNERVITGSSYHAYVKLSEGCNQTCSFCAIPSFKGKLHSRTLQSLVKEVKSLVSKGYTDFSFVSQDSSSFLRDQGQKDGLEQLINEVDKIEGIKTARILYLYPSTTTLSLIDTIAESKTFENYFDMPLQHITPSMLKIMKRGKGVEKLNELMDHMKSKPNSFVRTTFIAGHPGETQEDHEALCEYIANYKFDRANVFSYSTEEGTAAAKSDALIDQEIIDQRADEIGEIIAKTTQESLEKEIGKTFEVYIDGESDEHEFLLSARKTTWAPDIDGEIYINDNELYDENNPEQLAFGQIYTVRVTELSGDKLLATVIK</sequence>
<evidence type="ECO:0000256" key="3">
    <source>
        <dbReference type="ARBA" id="ARBA00022679"/>
    </source>
</evidence>
<dbReference type="PANTHER" id="PTHR43837">
    <property type="entry name" value="RIBOSOMAL PROTEIN S12 METHYLTHIOTRANSFERASE RIMO"/>
    <property type="match status" value="1"/>
</dbReference>
<evidence type="ECO:0000256" key="5">
    <source>
        <dbReference type="ARBA" id="ARBA00022723"/>
    </source>
</evidence>
<feature type="binding site" evidence="8">
    <location>
        <position position="158"/>
    </location>
    <ligand>
        <name>[4Fe-4S] cluster</name>
        <dbReference type="ChEBI" id="CHEBI:49883"/>
        <label>2</label>
        <note>4Fe-4S-S-AdoMet</note>
    </ligand>
</feature>
<dbReference type="SFLD" id="SFLDG01061">
    <property type="entry name" value="methylthiotransferase"/>
    <property type="match status" value="1"/>
</dbReference>
<evidence type="ECO:0000256" key="2">
    <source>
        <dbReference type="ARBA" id="ARBA00022490"/>
    </source>
</evidence>
<dbReference type="InterPro" id="IPR006638">
    <property type="entry name" value="Elp3/MiaA/NifB-like_rSAM"/>
</dbReference>
<evidence type="ECO:0000313" key="13">
    <source>
        <dbReference type="Proteomes" id="UP000186074"/>
    </source>
</evidence>
<feature type="binding site" evidence="8">
    <location>
        <position position="161"/>
    </location>
    <ligand>
        <name>[4Fe-4S] cluster</name>
        <dbReference type="ChEBI" id="CHEBI:49883"/>
        <label>2</label>
        <note>4Fe-4S-S-AdoMet</note>
    </ligand>
</feature>
<dbReference type="PROSITE" id="PS50926">
    <property type="entry name" value="TRAM"/>
    <property type="match status" value="1"/>
</dbReference>
<evidence type="ECO:0000256" key="6">
    <source>
        <dbReference type="ARBA" id="ARBA00023004"/>
    </source>
</evidence>
<comment type="cofactor">
    <cofactor evidence="8">
        <name>[4Fe-4S] cluster</name>
        <dbReference type="ChEBI" id="CHEBI:49883"/>
    </cofactor>
    <text evidence="8">Binds 2 [4Fe-4S] clusters. One cluster is coordinated with 3 cysteines and an exchangeable S-adenosyl-L-methionine.</text>
</comment>
<dbReference type="InterPro" id="IPR005840">
    <property type="entry name" value="Ribosomal_uS12_MeSTrfase_RimO"/>
</dbReference>
<dbReference type="Proteomes" id="UP000186074">
    <property type="component" value="Chromosome"/>
</dbReference>
<accession>A0A1P8KQ11</accession>
<dbReference type="InterPro" id="IPR058240">
    <property type="entry name" value="rSAM_sf"/>
</dbReference>
<dbReference type="EC" id="2.8.4.4" evidence="8"/>
<dbReference type="PANTHER" id="PTHR43837:SF1">
    <property type="entry name" value="RIBOSOMAL PROTEIN US12 METHYLTHIOTRANSFERASE RIMO"/>
    <property type="match status" value="1"/>
</dbReference>
<keyword evidence="6 8" id="KW-0408">Iron</keyword>
<keyword evidence="12" id="KW-0687">Ribonucleoprotein</keyword>
<evidence type="ECO:0000259" key="10">
    <source>
        <dbReference type="PROSITE" id="PS51449"/>
    </source>
</evidence>
<proteinExistence type="inferred from homology"/>
<dbReference type="GO" id="GO:0035599">
    <property type="term" value="F:aspartic acid methylthiotransferase activity"/>
    <property type="evidence" value="ECO:0007669"/>
    <property type="project" value="TreeGrafter"/>
</dbReference>
<feature type="binding site" evidence="8">
    <location>
        <position position="19"/>
    </location>
    <ligand>
        <name>[4Fe-4S] cluster</name>
        <dbReference type="ChEBI" id="CHEBI:49883"/>
        <label>1</label>
    </ligand>
</feature>
<feature type="domain" description="Radical SAM core" evidence="11">
    <location>
        <begin position="140"/>
        <end position="369"/>
    </location>
</feature>
<evidence type="ECO:0000256" key="1">
    <source>
        <dbReference type="ARBA" id="ARBA00022485"/>
    </source>
</evidence>
<dbReference type="OrthoDB" id="9805215at2"/>
<dbReference type="InterPro" id="IPR002792">
    <property type="entry name" value="TRAM_dom"/>
</dbReference>
<evidence type="ECO:0000256" key="4">
    <source>
        <dbReference type="ARBA" id="ARBA00022691"/>
    </source>
</evidence>
<dbReference type="CDD" id="cd01335">
    <property type="entry name" value="Radical_SAM"/>
    <property type="match status" value="1"/>
</dbReference>
<evidence type="ECO:0000256" key="8">
    <source>
        <dbReference type="HAMAP-Rule" id="MF_01865"/>
    </source>
</evidence>
<comment type="similarity">
    <text evidence="8">Belongs to the methylthiotransferase family. RimO subfamily.</text>
</comment>
<dbReference type="Pfam" id="PF00919">
    <property type="entry name" value="UPF0004"/>
    <property type="match status" value="1"/>
</dbReference>
<feature type="binding site" evidence="8">
    <location>
        <position position="53"/>
    </location>
    <ligand>
        <name>[4Fe-4S] cluster</name>
        <dbReference type="ChEBI" id="CHEBI:49883"/>
        <label>1</label>
    </ligand>
</feature>
<dbReference type="AlphaFoldDB" id="A0A1P8KQ11"/>
<comment type="catalytic activity">
    <reaction evidence="8">
        <text>L-aspartate(89)-[ribosomal protein uS12]-hydrogen + (sulfur carrier)-SH + AH2 + 2 S-adenosyl-L-methionine = 3-methylsulfanyl-L-aspartate(89)-[ribosomal protein uS12]-hydrogen + (sulfur carrier)-H + 5'-deoxyadenosine + L-methionine + A + S-adenosyl-L-homocysteine + 2 H(+)</text>
        <dbReference type="Rhea" id="RHEA:37087"/>
        <dbReference type="Rhea" id="RHEA-COMP:10460"/>
        <dbReference type="Rhea" id="RHEA-COMP:10461"/>
        <dbReference type="Rhea" id="RHEA-COMP:14737"/>
        <dbReference type="Rhea" id="RHEA-COMP:14739"/>
        <dbReference type="ChEBI" id="CHEBI:13193"/>
        <dbReference type="ChEBI" id="CHEBI:15378"/>
        <dbReference type="ChEBI" id="CHEBI:17319"/>
        <dbReference type="ChEBI" id="CHEBI:17499"/>
        <dbReference type="ChEBI" id="CHEBI:29917"/>
        <dbReference type="ChEBI" id="CHEBI:29961"/>
        <dbReference type="ChEBI" id="CHEBI:57844"/>
        <dbReference type="ChEBI" id="CHEBI:57856"/>
        <dbReference type="ChEBI" id="CHEBI:59789"/>
        <dbReference type="ChEBI" id="CHEBI:64428"/>
        <dbReference type="ChEBI" id="CHEBI:73599"/>
        <dbReference type="EC" id="2.8.4.4"/>
    </reaction>
</comment>
<dbReference type="PROSITE" id="PS51918">
    <property type="entry name" value="RADICAL_SAM"/>
    <property type="match status" value="1"/>
</dbReference>
<dbReference type="SFLD" id="SFLDG01082">
    <property type="entry name" value="B12-binding_domain_containing"/>
    <property type="match status" value="1"/>
</dbReference>
<organism evidence="12 13">
    <name type="scientific">Poseidonibacter parvus</name>
    <dbReference type="NCBI Taxonomy" id="1850254"/>
    <lineage>
        <taxon>Bacteria</taxon>
        <taxon>Pseudomonadati</taxon>
        <taxon>Campylobacterota</taxon>
        <taxon>Epsilonproteobacteria</taxon>
        <taxon>Campylobacterales</taxon>
        <taxon>Arcobacteraceae</taxon>
        <taxon>Poseidonibacter</taxon>
    </lineage>
</organism>
<dbReference type="InterPro" id="IPR007197">
    <property type="entry name" value="rSAM"/>
</dbReference>
<feature type="binding site" evidence="8">
    <location>
        <position position="154"/>
    </location>
    <ligand>
        <name>[4Fe-4S] cluster</name>
        <dbReference type="ChEBI" id="CHEBI:49883"/>
        <label>2</label>
        <note>4Fe-4S-S-AdoMet</note>
    </ligand>
</feature>
<dbReference type="GO" id="GO:0051539">
    <property type="term" value="F:4 iron, 4 sulfur cluster binding"/>
    <property type="evidence" value="ECO:0007669"/>
    <property type="project" value="UniProtKB-UniRule"/>
</dbReference>
<evidence type="ECO:0000256" key="7">
    <source>
        <dbReference type="ARBA" id="ARBA00023014"/>
    </source>
</evidence>
<keyword evidence="7 8" id="KW-0411">Iron-sulfur</keyword>
<dbReference type="NCBIfam" id="TIGR00089">
    <property type="entry name" value="MiaB/RimO family radical SAM methylthiotransferase"/>
    <property type="match status" value="1"/>
</dbReference>
<dbReference type="InterPro" id="IPR023404">
    <property type="entry name" value="rSAM_horseshoe"/>
</dbReference>
<feature type="domain" description="TRAM" evidence="9">
    <location>
        <begin position="372"/>
        <end position="449"/>
    </location>
</feature>
<dbReference type="InterPro" id="IPR020612">
    <property type="entry name" value="Methylthiotransferase_CS"/>
</dbReference>
<dbReference type="SMART" id="SM00729">
    <property type="entry name" value="Elp3"/>
    <property type="match status" value="1"/>
</dbReference>
<dbReference type="PROSITE" id="PS51449">
    <property type="entry name" value="MTTASE_N"/>
    <property type="match status" value="1"/>
</dbReference>
<dbReference type="SUPFAM" id="SSF102114">
    <property type="entry name" value="Radical SAM enzymes"/>
    <property type="match status" value="1"/>
</dbReference>
<name>A0A1P8KQ11_9BACT</name>
<dbReference type="PROSITE" id="PS01278">
    <property type="entry name" value="MTTASE_RADICAL"/>
    <property type="match status" value="1"/>
</dbReference>
<evidence type="ECO:0000259" key="11">
    <source>
        <dbReference type="PROSITE" id="PS51918"/>
    </source>
</evidence>
<feature type="domain" description="MTTase N-terminal" evidence="10">
    <location>
        <begin position="10"/>
        <end position="122"/>
    </location>
</feature>
<keyword evidence="2 8" id="KW-0963">Cytoplasm</keyword>
<dbReference type="GO" id="GO:0005840">
    <property type="term" value="C:ribosome"/>
    <property type="evidence" value="ECO:0007669"/>
    <property type="project" value="UniProtKB-KW"/>
</dbReference>
<dbReference type="InterPro" id="IPR038135">
    <property type="entry name" value="Methylthiotransferase_N_sf"/>
</dbReference>
<dbReference type="SFLD" id="SFLDS00029">
    <property type="entry name" value="Radical_SAM"/>
    <property type="match status" value="1"/>
</dbReference>
<dbReference type="HAMAP" id="MF_01865">
    <property type="entry name" value="MTTase_RimO"/>
    <property type="match status" value="1"/>
</dbReference>
<comment type="subcellular location">
    <subcellularLocation>
        <location evidence="8">Cytoplasm</location>
    </subcellularLocation>
</comment>
<dbReference type="Gene3D" id="2.40.50.140">
    <property type="entry name" value="Nucleic acid-binding proteins"/>
    <property type="match status" value="1"/>
</dbReference>
<keyword evidence="13" id="KW-1185">Reference proteome</keyword>
<keyword evidence="12" id="KW-0689">Ribosomal protein</keyword>
<keyword evidence="5 8" id="KW-0479">Metal-binding</keyword>
<dbReference type="Gene3D" id="3.40.50.12160">
    <property type="entry name" value="Methylthiotransferase, N-terminal domain"/>
    <property type="match status" value="1"/>
</dbReference>
<dbReference type="STRING" id="1850254.LPB137_12600"/>
<dbReference type="GO" id="GO:0006400">
    <property type="term" value="P:tRNA modification"/>
    <property type="evidence" value="ECO:0007669"/>
    <property type="project" value="InterPro"/>
</dbReference>
<protein>
    <recommendedName>
        <fullName evidence="8">Ribosomal protein uS12 methylthiotransferase RimO</fullName>
        <shortName evidence="8">uS12 MTTase</shortName>
        <shortName evidence="8">uS12 methylthiotransferase</shortName>
        <ecNumber evidence="8">2.8.4.4</ecNumber>
    </recommendedName>
    <alternativeName>
        <fullName evidence="8">Ribosomal protein uS12 (aspartate-C(3))-methylthiotransferase</fullName>
    </alternativeName>
    <alternativeName>
        <fullName evidence="8">Ribosome maturation factor RimO</fullName>
    </alternativeName>
</protein>
<keyword evidence="4 8" id="KW-0949">S-adenosyl-L-methionine</keyword>
<comment type="function">
    <text evidence="8">Catalyzes the methylthiolation of an aspartic acid residue of ribosomal protein uS12.</text>
</comment>
<dbReference type="RefSeq" id="WP_076088621.1">
    <property type="nucleotide sequence ID" value="NZ_CP019070.1"/>
</dbReference>
<dbReference type="Gene3D" id="3.80.30.20">
    <property type="entry name" value="tm_1862 like domain"/>
    <property type="match status" value="1"/>
</dbReference>
<dbReference type="SFLD" id="SFLDF00274">
    <property type="entry name" value="ribosomal_protein_S12_methylth"/>
    <property type="match status" value="1"/>
</dbReference>
<keyword evidence="3 8" id="KW-0808">Transferase</keyword>
<evidence type="ECO:0000313" key="12">
    <source>
        <dbReference type="EMBL" id="APW66635.1"/>
    </source>
</evidence>
<evidence type="ECO:0000259" key="9">
    <source>
        <dbReference type="PROSITE" id="PS50926"/>
    </source>
</evidence>
<keyword evidence="1 8" id="KW-0004">4Fe-4S</keyword>
<feature type="binding site" evidence="8">
    <location>
        <position position="85"/>
    </location>
    <ligand>
        <name>[4Fe-4S] cluster</name>
        <dbReference type="ChEBI" id="CHEBI:49883"/>
        <label>1</label>
    </ligand>
</feature>
<dbReference type="InterPro" id="IPR013848">
    <property type="entry name" value="Methylthiotransferase_N"/>
</dbReference>
<dbReference type="GO" id="GO:0103039">
    <property type="term" value="F:protein methylthiotransferase activity"/>
    <property type="evidence" value="ECO:0007669"/>
    <property type="project" value="UniProtKB-EC"/>
</dbReference>
<reference evidence="12 13" key="1">
    <citation type="submission" date="2017-01" db="EMBL/GenBank/DDBJ databases">
        <title>Genome sequencing of Arcobacter sp. LPB0137.</title>
        <authorList>
            <person name="Lee G.-W."/>
            <person name="Yi H."/>
        </authorList>
    </citation>
    <scope>NUCLEOTIDE SEQUENCE [LARGE SCALE GENOMIC DNA]</scope>
    <source>
        <strain evidence="12 13">LPB0137</strain>
    </source>
</reference>
<dbReference type="Pfam" id="PF18693">
    <property type="entry name" value="TRAM_2"/>
    <property type="match status" value="1"/>
</dbReference>
<dbReference type="InterPro" id="IPR005839">
    <property type="entry name" value="Methylthiotransferase"/>
</dbReference>
<dbReference type="KEGG" id="alp:LPB137_12600"/>
<dbReference type="InterPro" id="IPR012340">
    <property type="entry name" value="NA-bd_OB-fold"/>
</dbReference>
<dbReference type="GO" id="GO:0005829">
    <property type="term" value="C:cytosol"/>
    <property type="evidence" value="ECO:0007669"/>
    <property type="project" value="TreeGrafter"/>
</dbReference>
<gene>
    <name evidence="8" type="primary">rimO</name>
    <name evidence="12" type="ORF">LPB137_12600</name>
</gene>